<name>A0A6J0BL15_NEOLC</name>
<keyword evidence="8" id="KW-0732">Signal</keyword>
<comment type="catalytic activity">
    <reaction evidence="1">
        <text>a 1,2-diacyl-sn-glycero-3-phosphocholine + H2O = a 2-acyl-sn-glycero-3-phosphocholine + a fatty acid + H(+)</text>
        <dbReference type="Rhea" id="RHEA:18689"/>
        <dbReference type="ChEBI" id="CHEBI:15377"/>
        <dbReference type="ChEBI" id="CHEBI:15378"/>
        <dbReference type="ChEBI" id="CHEBI:28868"/>
        <dbReference type="ChEBI" id="CHEBI:57643"/>
        <dbReference type="ChEBI" id="CHEBI:57875"/>
        <dbReference type="EC" id="3.1.1.32"/>
    </reaction>
</comment>
<dbReference type="PANTHER" id="PTHR11610:SF173">
    <property type="entry name" value="LIPASE DOMAIN-CONTAINING PROTEIN-RELATED"/>
    <property type="match status" value="1"/>
</dbReference>
<dbReference type="GO" id="GO:0017171">
    <property type="term" value="F:serine hydrolase activity"/>
    <property type="evidence" value="ECO:0007669"/>
    <property type="project" value="TreeGrafter"/>
</dbReference>
<dbReference type="InterPro" id="IPR013818">
    <property type="entry name" value="Lipase"/>
</dbReference>
<protein>
    <recommendedName>
        <fullName evidence="4">phospholipase A1</fullName>
        <ecNumber evidence="4">3.1.1.32</ecNumber>
    </recommendedName>
</protein>
<evidence type="ECO:0000259" key="9">
    <source>
        <dbReference type="Pfam" id="PF00151"/>
    </source>
</evidence>
<dbReference type="PRINTS" id="PR00821">
    <property type="entry name" value="TAGLIPASE"/>
</dbReference>
<dbReference type="GO" id="GO:0005615">
    <property type="term" value="C:extracellular space"/>
    <property type="evidence" value="ECO:0007669"/>
    <property type="project" value="TreeGrafter"/>
</dbReference>
<gene>
    <name evidence="11" type="primary">LOC107221014</name>
</gene>
<proteinExistence type="inferred from homology"/>
<dbReference type="Proteomes" id="UP000829291">
    <property type="component" value="Chromosome 2"/>
</dbReference>
<evidence type="ECO:0000256" key="2">
    <source>
        <dbReference type="ARBA" id="ARBA00004613"/>
    </source>
</evidence>
<dbReference type="PANTHER" id="PTHR11610">
    <property type="entry name" value="LIPASE"/>
    <property type="match status" value="1"/>
</dbReference>
<dbReference type="RefSeq" id="XP_015515336.2">
    <property type="nucleotide sequence ID" value="XM_015659850.2"/>
</dbReference>
<dbReference type="SUPFAM" id="SSF53474">
    <property type="entry name" value="alpha/beta-Hydrolases"/>
    <property type="match status" value="1"/>
</dbReference>
<comment type="subcellular location">
    <subcellularLocation>
        <location evidence="2">Secreted</location>
    </subcellularLocation>
</comment>
<keyword evidence="5" id="KW-0964">Secreted</keyword>
<evidence type="ECO:0000313" key="11">
    <source>
        <dbReference type="RefSeq" id="XP_015515336.2"/>
    </source>
</evidence>
<keyword evidence="6" id="KW-0378">Hydrolase</keyword>
<organism evidence="11">
    <name type="scientific">Neodiprion lecontei</name>
    <name type="common">Redheaded pine sawfly</name>
    <dbReference type="NCBI Taxonomy" id="441921"/>
    <lineage>
        <taxon>Eukaryota</taxon>
        <taxon>Metazoa</taxon>
        <taxon>Ecdysozoa</taxon>
        <taxon>Arthropoda</taxon>
        <taxon>Hexapoda</taxon>
        <taxon>Insecta</taxon>
        <taxon>Pterygota</taxon>
        <taxon>Neoptera</taxon>
        <taxon>Endopterygota</taxon>
        <taxon>Hymenoptera</taxon>
        <taxon>Tenthredinoidea</taxon>
        <taxon>Diprionidae</taxon>
        <taxon>Diprioninae</taxon>
        <taxon>Neodiprion</taxon>
    </lineage>
</organism>
<keyword evidence="10" id="KW-1185">Reference proteome</keyword>
<comment type="similarity">
    <text evidence="3 7">Belongs to the AB hydrolase superfamily. Lipase family.</text>
</comment>
<dbReference type="OrthoDB" id="7467908at2759"/>
<dbReference type="EC" id="3.1.1.32" evidence="4"/>
<dbReference type="Gene3D" id="3.40.50.1820">
    <property type="entry name" value="alpha/beta hydrolase"/>
    <property type="match status" value="1"/>
</dbReference>
<evidence type="ECO:0000256" key="1">
    <source>
        <dbReference type="ARBA" id="ARBA00000111"/>
    </source>
</evidence>
<dbReference type="GeneID" id="107221014"/>
<feature type="chain" id="PRO_5045825375" description="phospholipase A1" evidence="8">
    <location>
        <begin position="18"/>
        <end position="320"/>
    </location>
</feature>
<evidence type="ECO:0000256" key="8">
    <source>
        <dbReference type="SAM" id="SignalP"/>
    </source>
</evidence>
<evidence type="ECO:0000313" key="10">
    <source>
        <dbReference type="Proteomes" id="UP000829291"/>
    </source>
</evidence>
<dbReference type="InterPro" id="IPR029058">
    <property type="entry name" value="AB_hydrolase_fold"/>
</dbReference>
<evidence type="ECO:0000256" key="6">
    <source>
        <dbReference type="ARBA" id="ARBA00022801"/>
    </source>
</evidence>
<evidence type="ECO:0000256" key="5">
    <source>
        <dbReference type="ARBA" id="ARBA00022525"/>
    </source>
</evidence>
<dbReference type="GO" id="GO:0016042">
    <property type="term" value="P:lipid catabolic process"/>
    <property type="evidence" value="ECO:0007669"/>
    <property type="project" value="TreeGrafter"/>
</dbReference>
<evidence type="ECO:0000256" key="7">
    <source>
        <dbReference type="RuleBase" id="RU004262"/>
    </source>
</evidence>
<accession>A0A6J0BL15</accession>
<dbReference type="KEGG" id="nlo:107221014"/>
<sequence length="320" mass="35360">MLGDLLCLLFGCSTVLGTSVLFYRCYEKTTDEYSDIESGNATNLINLFNNASLSLTVFVPGWQEDCRNKSSLTITSALLSLDTGGHICCFDWSAISKLDYVSAAVKVPEVGNILGRDMASISDMGFAIDQRWFIGFSMGAHVAGCAGQHLIQTNHSRPTRITGLDPALPLFYPPFNVHNSCRLNSSQSNLVDVVHTDGGVYGVLDPIGTCDFFPNSGVRYQKKCPWLPNTFNINEILPTYRCSHDRSWMYMGEAIRNKSSHLAVQCDDAEDFYNNSCSGNLIVALGFYLHFKSCSGTYYYETNGEPFYGRGKKGTYPNSS</sequence>
<dbReference type="AlphaFoldDB" id="A0A6J0BL15"/>
<feature type="signal peptide" evidence="8">
    <location>
        <begin position="1"/>
        <end position="17"/>
    </location>
</feature>
<dbReference type="InterPro" id="IPR000734">
    <property type="entry name" value="TAG_lipase"/>
</dbReference>
<dbReference type="InParanoid" id="A0A6J0BL15"/>
<dbReference type="GO" id="GO:0008970">
    <property type="term" value="F:phospholipase A1 activity"/>
    <property type="evidence" value="ECO:0007669"/>
    <property type="project" value="UniProtKB-EC"/>
</dbReference>
<evidence type="ECO:0000256" key="4">
    <source>
        <dbReference type="ARBA" id="ARBA00013179"/>
    </source>
</evidence>
<dbReference type="Pfam" id="PF00151">
    <property type="entry name" value="Lipase"/>
    <property type="match status" value="1"/>
</dbReference>
<evidence type="ECO:0000256" key="3">
    <source>
        <dbReference type="ARBA" id="ARBA00010701"/>
    </source>
</evidence>
<feature type="domain" description="Lipase" evidence="9">
    <location>
        <begin position="27"/>
        <end position="279"/>
    </location>
</feature>
<reference evidence="11" key="1">
    <citation type="submission" date="2025-08" db="UniProtKB">
        <authorList>
            <consortium name="RefSeq"/>
        </authorList>
    </citation>
    <scope>IDENTIFICATION</scope>
    <source>
        <tissue evidence="11">Thorax and Abdomen</tissue>
    </source>
</reference>